<gene>
    <name evidence="1" type="ORF">E7102_03120</name>
</gene>
<accession>A0A928BR33</accession>
<dbReference type="PROSITE" id="PS51257">
    <property type="entry name" value="PROKAR_LIPOPROTEIN"/>
    <property type="match status" value="1"/>
</dbReference>
<dbReference type="AlphaFoldDB" id="A0A928BR33"/>
<evidence type="ECO:0000313" key="1">
    <source>
        <dbReference type="EMBL" id="MBE6265452.1"/>
    </source>
</evidence>
<dbReference type="Pfam" id="PF17170">
    <property type="entry name" value="DUF5128"/>
    <property type="match status" value="1"/>
</dbReference>
<comment type="caution">
    <text evidence="1">The sequence shown here is derived from an EMBL/GenBank/DDBJ whole genome shotgun (WGS) entry which is preliminary data.</text>
</comment>
<name>A0A928BR33_XYLRU</name>
<dbReference type="SUPFAM" id="SSF63825">
    <property type="entry name" value="YWTD domain"/>
    <property type="match status" value="1"/>
</dbReference>
<dbReference type="EMBL" id="SUYD01000003">
    <property type="protein sequence ID" value="MBE6265452.1"/>
    <property type="molecule type" value="Genomic_DNA"/>
</dbReference>
<evidence type="ECO:0000313" key="2">
    <source>
        <dbReference type="Proteomes" id="UP000763088"/>
    </source>
</evidence>
<protein>
    <submittedName>
        <fullName evidence="1">6-bladed beta-propeller</fullName>
    </submittedName>
</protein>
<sequence>MNRCFIGFLLNILLISCSNTQSFVSNDISIKYHPKIIKTSELLDSCKIVIPQSDEKQQYIGNIERVLCANNKYYLVDRKRNAILSFNEEGHFEKTTASLIGRGPGEYIRILDAAVDLKSNRIYVYCDAPYQMMIFDYNLNLVEVVKVELLFKEFAIDGDYIFALCQNVDDWSKYELRCYNKTDINGSYKVLAKQDKGIAGTGGLGKSVTYDGRNCYFCLPFDNKIYRISNGEIENGWNLDFNEKWFSYEASRQLKGTRFITKNKDVNWYVQNLCVSDSLVLFNTNLSNIFVVNKKLNVGDSYSEIINDIFPYSSSWIIPVNGQPSKMCFIVPSVHAKRVIDHIKEDKNNLIYNKIKQKISDYDANDNPLILVWDIKQ</sequence>
<organism evidence="1 2">
    <name type="scientific">Xylanibacter ruminicola</name>
    <name type="common">Prevotella ruminicola</name>
    <dbReference type="NCBI Taxonomy" id="839"/>
    <lineage>
        <taxon>Bacteria</taxon>
        <taxon>Pseudomonadati</taxon>
        <taxon>Bacteroidota</taxon>
        <taxon>Bacteroidia</taxon>
        <taxon>Bacteroidales</taxon>
        <taxon>Prevotellaceae</taxon>
        <taxon>Xylanibacter</taxon>
    </lineage>
</organism>
<proteinExistence type="predicted"/>
<dbReference type="Proteomes" id="UP000763088">
    <property type="component" value="Unassembled WGS sequence"/>
</dbReference>
<reference evidence="1" key="1">
    <citation type="submission" date="2019-04" db="EMBL/GenBank/DDBJ databases">
        <title>Evolution of Biomass-Degrading Anaerobic Consortia Revealed by Metagenomics.</title>
        <authorList>
            <person name="Peng X."/>
        </authorList>
    </citation>
    <scope>NUCLEOTIDE SEQUENCE</scope>
    <source>
        <strain evidence="1">SIG141</strain>
    </source>
</reference>